<evidence type="ECO:0000256" key="5">
    <source>
        <dbReference type="ARBA" id="ARBA00023136"/>
    </source>
</evidence>
<evidence type="ECO:0000256" key="4">
    <source>
        <dbReference type="ARBA" id="ARBA00022989"/>
    </source>
</evidence>
<evidence type="ECO:0000256" key="3">
    <source>
        <dbReference type="ARBA" id="ARBA00022692"/>
    </source>
</evidence>
<dbReference type="InterPro" id="IPR050545">
    <property type="entry name" value="Mycobact_MmpL"/>
</dbReference>
<feature type="transmembrane region" description="Helical" evidence="7">
    <location>
        <begin position="758"/>
        <end position="785"/>
    </location>
</feature>
<keyword evidence="2" id="KW-1003">Cell membrane</keyword>
<dbReference type="SUPFAM" id="SSF82866">
    <property type="entry name" value="Multidrug efflux transporter AcrB transmembrane domain"/>
    <property type="match status" value="2"/>
</dbReference>
<evidence type="ECO:0000313" key="9">
    <source>
        <dbReference type="EMBL" id="HIG63021.1"/>
    </source>
</evidence>
<feature type="transmembrane region" description="Helical" evidence="7">
    <location>
        <begin position="227"/>
        <end position="247"/>
    </location>
</feature>
<dbReference type="InterPro" id="IPR004869">
    <property type="entry name" value="MMPL_dom"/>
</dbReference>
<feature type="domain" description="SSD" evidence="8">
    <location>
        <begin position="255"/>
        <end position="378"/>
    </location>
</feature>
<feature type="transmembrane region" description="Helical" evidence="7">
    <location>
        <begin position="631"/>
        <end position="650"/>
    </location>
</feature>
<evidence type="ECO:0000259" key="8">
    <source>
        <dbReference type="PROSITE" id="PS50156"/>
    </source>
</evidence>
<protein>
    <recommendedName>
        <fullName evidence="8">SSD domain-containing protein</fullName>
    </recommendedName>
</protein>
<evidence type="ECO:0000256" key="1">
    <source>
        <dbReference type="ARBA" id="ARBA00004651"/>
    </source>
</evidence>
<evidence type="ECO:0000256" key="2">
    <source>
        <dbReference type="ARBA" id="ARBA00022475"/>
    </source>
</evidence>
<organism evidence="9 10">
    <name type="scientific">Marine Group III euryarchaeote</name>
    <dbReference type="NCBI Taxonomy" id="2173149"/>
    <lineage>
        <taxon>Archaea</taxon>
        <taxon>Methanobacteriati</taxon>
        <taxon>Thermoplasmatota</taxon>
        <taxon>Thermoplasmata</taxon>
        <taxon>Candidatus Thermoprofundales</taxon>
    </lineage>
</organism>
<dbReference type="Gene3D" id="1.20.1640.10">
    <property type="entry name" value="Multidrug efflux transporter AcrB transmembrane domain"/>
    <property type="match status" value="2"/>
</dbReference>
<dbReference type="InterPro" id="IPR003392">
    <property type="entry name" value="PTHD_SSD"/>
</dbReference>
<dbReference type="GO" id="GO:0005886">
    <property type="term" value="C:plasma membrane"/>
    <property type="evidence" value="ECO:0007669"/>
    <property type="project" value="UniProtKB-SubCell"/>
</dbReference>
<dbReference type="PANTHER" id="PTHR33406">
    <property type="entry name" value="MEMBRANE PROTEIN MJ1562-RELATED"/>
    <property type="match status" value="1"/>
</dbReference>
<dbReference type="EMBL" id="DUAV01000006">
    <property type="protein sequence ID" value="HIG63021.1"/>
    <property type="molecule type" value="Genomic_DNA"/>
</dbReference>
<proteinExistence type="predicted"/>
<dbReference type="AlphaFoldDB" id="A0A7C7ZD30"/>
<feature type="domain" description="SSD" evidence="8">
    <location>
        <begin position="635"/>
        <end position="783"/>
    </location>
</feature>
<feature type="transmembrane region" description="Helical" evidence="7">
    <location>
        <begin position="412"/>
        <end position="430"/>
    </location>
</feature>
<reference evidence="10" key="1">
    <citation type="journal article" date="2019" name="bioRxiv">
        <title>Genome diversification in globally distributed novel marine Proteobacteria is linked to environmental adaptation.</title>
        <authorList>
            <person name="Zhou Z."/>
            <person name="Tran P.Q."/>
            <person name="Kieft K."/>
            <person name="Anantharaman K."/>
        </authorList>
    </citation>
    <scope>NUCLEOTIDE SEQUENCE [LARGE SCALE GENOMIC DNA]</scope>
</reference>
<keyword evidence="3 7" id="KW-0812">Transmembrane</keyword>
<dbReference type="PANTHER" id="PTHR33406:SF13">
    <property type="entry name" value="MEMBRANE PROTEIN YDFJ"/>
    <property type="match status" value="1"/>
</dbReference>
<dbReference type="PROSITE" id="PS50156">
    <property type="entry name" value="SSD"/>
    <property type="match status" value="2"/>
</dbReference>
<comment type="subcellular location">
    <subcellularLocation>
        <location evidence="1">Cell membrane</location>
        <topology evidence="1">Multi-pass membrane protein</topology>
    </subcellularLocation>
</comment>
<keyword evidence="5 7" id="KW-0472">Membrane</keyword>
<dbReference type="InterPro" id="IPR000731">
    <property type="entry name" value="SSD"/>
</dbReference>
<feature type="transmembrane region" description="Helical" evidence="7">
    <location>
        <begin position="657"/>
        <end position="678"/>
    </location>
</feature>
<feature type="transmembrane region" description="Helical" evidence="7">
    <location>
        <begin position="254"/>
        <end position="272"/>
    </location>
</feature>
<feature type="transmembrane region" description="Helical" evidence="7">
    <location>
        <begin position="353"/>
        <end position="372"/>
    </location>
</feature>
<dbReference type="Pfam" id="PF02460">
    <property type="entry name" value="Patched"/>
    <property type="match status" value="1"/>
</dbReference>
<accession>A0A7C7ZD30</accession>
<dbReference type="Pfam" id="PF03176">
    <property type="entry name" value="MMPL"/>
    <property type="match status" value="1"/>
</dbReference>
<feature type="compositionally biased region" description="Basic residues" evidence="6">
    <location>
        <begin position="823"/>
        <end position="834"/>
    </location>
</feature>
<gene>
    <name evidence="9" type="ORF">EYQ16_00655</name>
</gene>
<sequence length="834" mass="88890">MAASIASPRMEELSRLVAARPWATVLLALLVSGLALQPLQAMDTETSLEDYLPPSDEVSAGQVAYGDFPLPFYVSAVVEAPGENLLSRESLQELLRLETHMLASPEVQTWAYDTNAVVRSPGSAVATALALQGLALDSASDAALQAALGALIEDPQAGGMFGAPSYEDGAWQARSIFVTVTVDKQGAYNDEESELAVRDAFHGFKSETLVLNSMAAPNQAMQEASQATLSTLLPLTLGAMAVLLWFSLRRPTDVVLSLGTVMMALLWMFAAGELLSLRFSQYTFIAPILVLALGVDDAIHILHRYRADHYRGPERALRISVRLVGTALLLTTLTTMAAFGANRISEVPAIRDFGVHVALGIGAAFVLTTTFLPAARLLLDRWLDPDLEALEDSSMLAPALGALATASQARPLTVIAVALLLTGGSLWAAVQLDQELEMQDLIDPTSEMYRAWVIYERDFATTSGEAAGLLVEGDDLMRPEVLRALLETQAAMANDSKVAQLGGQPRVWSIATVMQQAFSLMAPQLGMADSDGDGLPDSAAETQQLLGILLAQGAGDLTPTEVRAFVRPDANGSADGMLIRVSSADIGTMGGEVLLEELEEDATPLEALGLEATPYGQPIERYQMMSTMTDGMLKSLALSIVICLGLLIALRRSWVEGVEAIVPVLLVTAWVYGTIWALGWSLNLVTVSIAAITIGVGIDFAVHLLHRYREALAEGDLPETAMVTAVQHAGTPITGAALTTAAGFGMLSFSSMTVFSQFGILTAAMILYALAATLLVLPAVVLTVAEYRAPPAFPPRADVGASGAPDNVWGENNESMPNTPPRRVVRRVKKVRRR</sequence>
<feature type="region of interest" description="Disordered" evidence="6">
    <location>
        <begin position="796"/>
        <end position="834"/>
    </location>
</feature>
<feature type="transmembrane region" description="Helical" evidence="7">
    <location>
        <begin position="323"/>
        <end position="341"/>
    </location>
</feature>
<dbReference type="Proteomes" id="UP000589516">
    <property type="component" value="Unassembled WGS sequence"/>
</dbReference>
<evidence type="ECO:0000313" key="10">
    <source>
        <dbReference type="Proteomes" id="UP000589516"/>
    </source>
</evidence>
<evidence type="ECO:0000256" key="7">
    <source>
        <dbReference type="SAM" id="Phobius"/>
    </source>
</evidence>
<name>A0A7C7ZD30_9ARCH</name>
<feature type="transmembrane region" description="Helical" evidence="7">
    <location>
        <begin position="684"/>
        <end position="705"/>
    </location>
</feature>
<comment type="caution">
    <text evidence="9">The sequence shown here is derived from an EMBL/GenBank/DDBJ whole genome shotgun (WGS) entry which is preliminary data.</text>
</comment>
<evidence type="ECO:0000256" key="6">
    <source>
        <dbReference type="SAM" id="MobiDB-lite"/>
    </source>
</evidence>
<keyword evidence="4 7" id="KW-1133">Transmembrane helix</keyword>